<dbReference type="SUPFAM" id="SSF89796">
    <property type="entry name" value="CoA-transferase family III (CaiB/BaiF)"/>
    <property type="match status" value="1"/>
</dbReference>
<sequence>MSSHAPAPLTGVVILDLTQIYNGPYATFLMARAGATVIKVEPPGGEHLRKRHRSSGVCEPFGVLNSNKLSVCLDLKDPDGVQTLLKMVSQADVIVNNFAPGAMDRLGLSNEVIRQANPDIIIACSTGYGTSGRYRNYPAMDLTLQAMSGFMSITGSPETPPLKAGPAVCDFLAGIHLYGAIMTALYERAATGRASEVEVSMLDSAFPTMLSSLGMHKLGDTSCKRTGNRHGGLTMAPYNVYPAADGNVAILAVSEAHWSSLTDVLGKPQWKDDPKFCNKEMRVKNMDLLDESIGELTARIAKQDLFEMLVKARIPSAPVRELDEVIQDQHLHETGMLSWVEHPEYGHVLAHGSPLKFEGHDMPQYQPSKRLGADTEHVLKEMLGLDSDDVERVMSVTRGA</sequence>
<protein>
    <submittedName>
        <fullName evidence="2">CoA transferase</fullName>
    </submittedName>
</protein>
<dbReference type="KEGG" id="boz:DBV39_02655"/>
<dbReference type="AlphaFoldDB" id="A0A2R4XG57"/>
<dbReference type="Gene3D" id="3.30.1540.10">
    <property type="entry name" value="formyl-coa transferase, domain 3"/>
    <property type="match status" value="1"/>
</dbReference>
<gene>
    <name evidence="2" type="ORF">DBV39_02655</name>
</gene>
<dbReference type="OrthoDB" id="8523055at2"/>
<dbReference type="InterPro" id="IPR003673">
    <property type="entry name" value="CoA-Trfase_fam_III"/>
</dbReference>
<organism evidence="2 3">
    <name type="scientific">Orrella marina</name>
    <dbReference type="NCBI Taxonomy" id="2163011"/>
    <lineage>
        <taxon>Bacteria</taxon>
        <taxon>Pseudomonadati</taxon>
        <taxon>Pseudomonadota</taxon>
        <taxon>Betaproteobacteria</taxon>
        <taxon>Burkholderiales</taxon>
        <taxon>Alcaligenaceae</taxon>
        <taxon>Orrella</taxon>
    </lineage>
</organism>
<dbReference type="InterPro" id="IPR050483">
    <property type="entry name" value="CoA-transferase_III_domain"/>
</dbReference>
<dbReference type="RefSeq" id="WP_108620238.1">
    <property type="nucleotide sequence ID" value="NZ_CP028901.1"/>
</dbReference>
<dbReference type="PANTHER" id="PTHR48207:SF3">
    <property type="entry name" value="SUCCINATE--HYDROXYMETHYLGLUTARATE COA-TRANSFERASE"/>
    <property type="match status" value="1"/>
</dbReference>
<evidence type="ECO:0000256" key="1">
    <source>
        <dbReference type="ARBA" id="ARBA00022679"/>
    </source>
</evidence>
<dbReference type="GO" id="GO:0008410">
    <property type="term" value="F:CoA-transferase activity"/>
    <property type="evidence" value="ECO:0007669"/>
    <property type="project" value="TreeGrafter"/>
</dbReference>
<proteinExistence type="predicted"/>
<reference evidence="2 3" key="1">
    <citation type="submission" date="2018-04" db="EMBL/GenBank/DDBJ databases">
        <title>Bordetella sp. HZ20 isolated from seawater.</title>
        <authorList>
            <person name="Sun C."/>
        </authorList>
    </citation>
    <scope>NUCLEOTIDE SEQUENCE [LARGE SCALE GENOMIC DNA]</scope>
    <source>
        <strain evidence="2 3">HZ20</strain>
    </source>
</reference>
<keyword evidence="3" id="KW-1185">Reference proteome</keyword>
<keyword evidence="1 2" id="KW-0808">Transferase</keyword>
<dbReference type="Proteomes" id="UP000244571">
    <property type="component" value="Chromosome"/>
</dbReference>
<dbReference type="InterPro" id="IPR023606">
    <property type="entry name" value="CoA-Trfase_III_dom_1_sf"/>
</dbReference>
<dbReference type="InterPro" id="IPR044855">
    <property type="entry name" value="CoA-Trfase_III_dom3_sf"/>
</dbReference>
<dbReference type="Gene3D" id="3.40.50.10540">
    <property type="entry name" value="Crotonobetainyl-coa:carnitine coa-transferase, domain 1"/>
    <property type="match status" value="1"/>
</dbReference>
<name>A0A2R4XG57_9BURK</name>
<evidence type="ECO:0000313" key="3">
    <source>
        <dbReference type="Proteomes" id="UP000244571"/>
    </source>
</evidence>
<evidence type="ECO:0000313" key="2">
    <source>
        <dbReference type="EMBL" id="AWB32797.1"/>
    </source>
</evidence>
<dbReference type="PANTHER" id="PTHR48207">
    <property type="entry name" value="SUCCINATE--HYDROXYMETHYLGLUTARATE COA-TRANSFERASE"/>
    <property type="match status" value="1"/>
</dbReference>
<dbReference type="EMBL" id="CP028901">
    <property type="protein sequence ID" value="AWB32797.1"/>
    <property type="molecule type" value="Genomic_DNA"/>
</dbReference>
<dbReference type="Pfam" id="PF02515">
    <property type="entry name" value="CoA_transf_3"/>
    <property type="match status" value="1"/>
</dbReference>
<accession>A0A2R4XG57</accession>